<dbReference type="RefSeq" id="WP_061521684.1">
    <property type="nucleotide sequence ID" value="NZ_JARLZY010000011.1"/>
</dbReference>
<dbReference type="STRING" id="1793963.AXI58_15505"/>
<keyword evidence="4" id="KW-1185">Reference proteome</keyword>
<organism evidence="3 4">
    <name type="scientific">Bacillus nakamurai</name>
    <dbReference type="NCBI Taxonomy" id="1793963"/>
    <lineage>
        <taxon>Bacteria</taxon>
        <taxon>Bacillati</taxon>
        <taxon>Bacillota</taxon>
        <taxon>Bacilli</taxon>
        <taxon>Bacillales</taxon>
        <taxon>Bacillaceae</taxon>
        <taxon>Bacillus</taxon>
    </lineage>
</organism>
<comment type="caution">
    <text evidence="3">The sequence shown here is derived from an EMBL/GenBank/DDBJ whole genome shotgun (WGS) entry which is preliminary data.</text>
</comment>
<evidence type="ECO:0000313" key="4">
    <source>
        <dbReference type="Proteomes" id="UP000075430"/>
    </source>
</evidence>
<dbReference type="PANTHER" id="PTHR11786:SF0">
    <property type="entry name" value="ARYLAMINE N-ACETYLTRANSFERASE 4-RELATED"/>
    <property type="match status" value="1"/>
</dbReference>
<sequence length="249" mass="28333">MNEFLKDCFQTIGWEKESLDFEDFPEFLEALAYRFPFENRSVLQGKEYDVTKEGLWRHMVKEPHGGLCYDLNGLLYFILKEAGFDVKLIRGTVWNNGWALPDTHAAVLLSAGGDQFIADTGFGLNLAMQPVPMSGAEAVSAAGAFRVRKEHTELGTHLLEINKGDGWQTGYAFSLEEIGEEDLRAMKQIICEHDQSPFNKKPLASKRTPEGHVVMSDRHFTVCKKGETRKEEIKPHDFDRKLNEFFCHS</sequence>
<accession>A0A150F801</accession>
<dbReference type="Proteomes" id="UP000075430">
    <property type="component" value="Unassembled WGS sequence"/>
</dbReference>
<comment type="similarity">
    <text evidence="1 2">Belongs to the arylamine N-acetyltransferase family.</text>
</comment>
<evidence type="ECO:0000313" key="3">
    <source>
        <dbReference type="EMBL" id="KXZ20199.1"/>
    </source>
</evidence>
<proteinExistence type="inferred from homology"/>
<dbReference type="Pfam" id="PF00797">
    <property type="entry name" value="Acetyltransf_2"/>
    <property type="match status" value="1"/>
</dbReference>
<dbReference type="InterPro" id="IPR038765">
    <property type="entry name" value="Papain-like_cys_pep_sf"/>
</dbReference>
<dbReference type="AlphaFoldDB" id="A0A150F801"/>
<gene>
    <name evidence="3" type="ORF">AXI58_15505</name>
</gene>
<keyword evidence="3" id="KW-0808">Transferase</keyword>
<dbReference type="EMBL" id="LSBA01000014">
    <property type="protein sequence ID" value="KXZ20199.1"/>
    <property type="molecule type" value="Genomic_DNA"/>
</dbReference>
<dbReference type="OrthoDB" id="7181050at2"/>
<protein>
    <submittedName>
        <fullName evidence="3">Acetyltransferase</fullName>
    </submittedName>
</protein>
<name>A0A150F801_9BACI</name>
<evidence type="ECO:0000256" key="1">
    <source>
        <dbReference type="ARBA" id="ARBA00006547"/>
    </source>
</evidence>
<dbReference type="PRINTS" id="PR01543">
    <property type="entry name" value="ANATRNSFRASE"/>
</dbReference>
<reference evidence="4" key="1">
    <citation type="submission" date="2016-02" db="EMBL/GenBank/DDBJ databases">
        <authorList>
            <person name="Dunlap C."/>
        </authorList>
    </citation>
    <scope>NUCLEOTIDE SEQUENCE [LARGE SCALE GENOMIC DNA]</scope>
    <source>
        <strain evidence="4">NRRL B-41092</strain>
    </source>
</reference>
<dbReference type="GO" id="GO:0016407">
    <property type="term" value="F:acetyltransferase activity"/>
    <property type="evidence" value="ECO:0007669"/>
    <property type="project" value="InterPro"/>
</dbReference>
<dbReference type="PANTHER" id="PTHR11786">
    <property type="entry name" value="N-HYDROXYARYLAMINE O-ACETYLTRANSFERASE"/>
    <property type="match status" value="1"/>
</dbReference>
<evidence type="ECO:0000256" key="2">
    <source>
        <dbReference type="RuleBase" id="RU003452"/>
    </source>
</evidence>
<dbReference type="InterPro" id="IPR001447">
    <property type="entry name" value="Arylamine_N-AcTrfase"/>
</dbReference>
<dbReference type="Gene3D" id="3.30.2140.20">
    <property type="match status" value="1"/>
</dbReference>
<dbReference type="InterPro" id="IPR053710">
    <property type="entry name" value="Arylamine_NAT_domain_sf"/>
</dbReference>
<dbReference type="SUPFAM" id="SSF54001">
    <property type="entry name" value="Cysteine proteinases"/>
    <property type="match status" value="1"/>
</dbReference>